<keyword evidence="3" id="KW-1185">Reference proteome</keyword>
<feature type="compositionally biased region" description="Low complexity" evidence="1">
    <location>
        <begin position="300"/>
        <end position="310"/>
    </location>
</feature>
<evidence type="ECO:0000313" key="2">
    <source>
        <dbReference type="EMBL" id="KAL3396448.1"/>
    </source>
</evidence>
<dbReference type="EMBL" id="JBJJXI010000071">
    <property type="protein sequence ID" value="KAL3396448.1"/>
    <property type="molecule type" value="Genomic_DNA"/>
</dbReference>
<evidence type="ECO:0000313" key="3">
    <source>
        <dbReference type="Proteomes" id="UP001627154"/>
    </source>
</evidence>
<gene>
    <name evidence="2" type="ORF">TKK_009615</name>
</gene>
<evidence type="ECO:0000256" key="1">
    <source>
        <dbReference type="SAM" id="MobiDB-lite"/>
    </source>
</evidence>
<name>A0ABD2WTW5_9HYME</name>
<accession>A0ABD2WTW5</accession>
<protein>
    <submittedName>
        <fullName evidence="2">Uncharacterized protein</fullName>
    </submittedName>
</protein>
<organism evidence="2 3">
    <name type="scientific">Trichogramma kaykai</name>
    <dbReference type="NCBI Taxonomy" id="54128"/>
    <lineage>
        <taxon>Eukaryota</taxon>
        <taxon>Metazoa</taxon>
        <taxon>Ecdysozoa</taxon>
        <taxon>Arthropoda</taxon>
        <taxon>Hexapoda</taxon>
        <taxon>Insecta</taxon>
        <taxon>Pterygota</taxon>
        <taxon>Neoptera</taxon>
        <taxon>Endopterygota</taxon>
        <taxon>Hymenoptera</taxon>
        <taxon>Apocrita</taxon>
        <taxon>Proctotrupomorpha</taxon>
        <taxon>Chalcidoidea</taxon>
        <taxon>Trichogrammatidae</taxon>
        <taxon>Trichogramma</taxon>
    </lineage>
</organism>
<sequence>MRYIYSKDNVRLYIRSVAVTAAPPRCAAFVIALRWREIARMNDIGNNELRLFDFTEYRPRVYCKLLHFASSRSYTRYILLAACALRANITRVIISKCLSLSRAHTQARAYDSNYLCGVLMYQGNVGRAGQREAAREESGKTNVHRYNTLVSACVSSSYARRSAKIGDSCRDFDETLGIIAGDICRRERETEWRAAAEFRADRAAAATRSKVYTHTHTHTRKDARQCFCCCSLHVGIVTSAAAAKLDYIPIRASVDAFIRIKAALPASAAAAAYRADASQTLLHLLAAARDATTPPPPVPTASQPASQPSQRVYSSIYTTRQHQRPAPPPPHHRTTTTAAQQLCTTLSSSYNIARVANIYSSVYKCSAATAEAAELCAQ</sequence>
<proteinExistence type="predicted"/>
<dbReference type="AlphaFoldDB" id="A0ABD2WTW5"/>
<dbReference type="Proteomes" id="UP001627154">
    <property type="component" value="Unassembled WGS sequence"/>
</dbReference>
<reference evidence="2 3" key="1">
    <citation type="journal article" date="2024" name="bioRxiv">
        <title>A reference genome for Trichogramma kaykai: A tiny desert-dwelling parasitoid wasp with competing sex-ratio distorters.</title>
        <authorList>
            <person name="Culotta J."/>
            <person name="Lindsey A.R."/>
        </authorList>
    </citation>
    <scope>NUCLEOTIDE SEQUENCE [LARGE SCALE GENOMIC DNA]</scope>
    <source>
        <strain evidence="2 3">KSX58</strain>
    </source>
</reference>
<feature type="region of interest" description="Disordered" evidence="1">
    <location>
        <begin position="291"/>
        <end position="313"/>
    </location>
</feature>
<comment type="caution">
    <text evidence="2">The sequence shown here is derived from an EMBL/GenBank/DDBJ whole genome shotgun (WGS) entry which is preliminary data.</text>
</comment>